<dbReference type="InterPro" id="IPR050297">
    <property type="entry name" value="LipidA_mod_glycosyltrf_83"/>
</dbReference>
<evidence type="ECO:0000256" key="1">
    <source>
        <dbReference type="ARBA" id="ARBA00004651"/>
    </source>
</evidence>
<evidence type="ECO:0000256" key="5">
    <source>
        <dbReference type="ARBA" id="ARBA00022692"/>
    </source>
</evidence>
<feature type="transmembrane region" description="Helical" evidence="8">
    <location>
        <begin position="280"/>
        <end position="298"/>
    </location>
</feature>
<gene>
    <name evidence="10" type="ORF">GCM10009118_17280</name>
</gene>
<dbReference type="PANTHER" id="PTHR33908">
    <property type="entry name" value="MANNOSYLTRANSFERASE YKCB-RELATED"/>
    <property type="match status" value="1"/>
</dbReference>
<keyword evidence="4" id="KW-0808">Transferase</keyword>
<comment type="subcellular location">
    <subcellularLocation>
        <location evidence="1">Cell membrane</location>
        <topology evidence="1">Multi-pass membrane protein</topology>
    </subcellularLocation>
</comment>
<keyword evidence="11" id="KW-1185">Reference proteome</keyword>
<feature type="transmembrane region" description="Helical" evidence="8">
    <location>
        <begin position="138"/>
        <end position="160"/>
    </location>
</feature>
<feature type="transmembrane region" description="Helical" evidence="8">
    <location>
        <begin position="227"/>
        <end position="243"/>
    </location>
</feature>
<feature type="transmembrane region" description="Helical" evidence="8">
    <location>
        <begin position="249"/>
        <end position="268"/>
    </location>
</feature>
<evidence type="ECO:0000313" key="11">
    <source>
        <dbReference type="Proteomes" id="UP001501126"/>
    </source>
</evidence>
<comment type="caution">
    <text evidence="10">The sequence shown here is derived from an EMBL/GenBank/DDBJ whole genome shotgun (WGS) entry which is preliminary data.</text>
</comment>
<accession>A0ABN1MQD4</accession>
<feature type="domain" description="Glycosyltransferase RgtA/B/C/D-like" evidence="9">
    <location>
        <begin position="1"/>
        <end position="152"/>
    </location>
</feature>
<evidence type="ECO:0000256" key="8">
    <source>
        <dbReference type="SAM" id="Phobius"/>
    </source>
</evidence>
<dbReference type="InterPro" id="IPR038731">
    <property type="entry name" value="RgtA/B/C-like"/>
</dbReference>
<keyword evidence="3" id="KW-0328">Glycosyltransferase</keyword>
<evidence type="ECO:0000256" key="6">
    <source>
        <dbReference type="ARBA" id="ARBA00022989"/>
    </source>
</evidence>
<evidence type="ECO:0000259" key="9">
    <source>
        <dbReference type="Pfam" id="PF13231"/>
    </source>
</evidence>
<dbReference type="EMBL" id="BAAAFH010000011">
    <property type="protein sequence ID" value="GAA0875319.1"/>
    <property type="molecule type" value="Genomic_DNA"/>
</dbReference>
<feature type="transmembrane region" description="Helical" evidence="8">
    <location>
        <begin position="41"/>
        <end position="59"/>
    </location>
</feature>
<proteinExistence type="predicted"/>
<dbReference type="Proteomes" id="UP001501126">
    <property type="component" value="Unassembled WGS sequence"/>
</dbReference>
<keyword evidence="6 8" id="KW-1133">Transmembrane helix</keyword>
<protein>
    <recommendedName>
        <fullName evidence="9">Glycosyltransferase RgtA/B/C/D-like domain-containing protein</fullName>
    </recommendedName>
</protein>
<evidence type="ECO:0000256" key="2">
    <source>
        <dbReference type="ARBA" id="ARBA00022475"/>
    </source>
</evidence>
<feature type="transmembrane region" description="Helical" evidence="8">
    <location>
        <begin position="71"/>
        <end position="89"/>
    </location>
</feature>
<evidence type="ECO:0000313" key="10">
    <source>
        <dbReference type="EMBL" id="GAA0875319.1"/>
    </source>
</evidence>
<keyword evidence="7 8" id="KW-0472">Membrane</keyword>
<feature type="transmembrane region" description="Helical" evidence="8">
    <location>
        <begin position="200"/>
        <end position="218"/>
    </location>
</feature>
<evidence type="ECO:0000256" key="3">
    <source>
        <dbReference type="ARBA" id="ARBA00022676"/>
    </source>
</evidence>
<dbReference type="Pfam" id="PF13231">
    <property type="entry name" value="PMT_2"/>
    <property type="match status" value="1"/>
</dbReference>
<feature type="transmembrane region" description="Helical" evidence="8">
    <location>
        <begin position="7"/>
        <end position="29"/>
    </location>
</feature>
<reference evidence="10 11" key="1">
    <citation type="journal article" date="2019" name="Int. J. Syst. Evol. Microbiol.">
        <title>The Global Catalogue of Microorganisms (GCM) 10K type strain sequencing project: providing services to taxonomists for standard genome sequencing and annotation.</title>
        <authorList>
            <consortium name="The Broad Institute Genomics Platform"/>
            <consortium name="The Broad Institute Genome Sequencing Center for Infectious Disease"/>
            <person name="Wu L."/>
            <person name="Ma J."/>
        </authorList>
    </citation>
    <scope>NUCLEOTIDE SEQUENCE [LARGE SCALE GENOMIC DNA]</scope>
    <source>
        <strain evidence="10 11">JCM 16083</strain>
    </source>
</reference>
<organism evidence="10 11">
    <name type="scientific">Wandonia haliotis</name>
    <dbReference type="NCBI Taxonomy" id="574963"/>
    <lineage>
        <taxon>Bacteria</taxon>
        <taxon>Pseudomonadati</taxon>
        <taxon>Bacteroidota</taxon>
        <taxon>Flavobacteriia</taxon>
        <taxon>Flavobacteriales</taxon>
        <taxon>Crocinitomicaceae</taxon>
        <taxon>Wandonia</taxon>
    </lineage>
</organism>
<name>A0ABN1MQD4_9FLAO</name>
<keyword evidence="2" id="KW-1003">Cell membrane</keyword>
<feature type="transmembrane region" description="Helical" evidence="8">
    <location>
        <begin position="101"/>
        <end position="126"/>
    </location>
</feature>
<keyword evidence="5 8" id="KW-0812">Transmembrane</keyword>
<evidence type="ECO:0000256" key="4">
    <source>
        <dbReference type="ARBA" id="ARBA00022679"/>
    </source>
</evidence>
<sequence>MALSIKLFGSTAFAVRIPSILLNSFAIFGGYRLGKNLSGNFTGLTLAVLLSTSFIANNLSTGQETTDHNDAIFVSLVLISFWLLSEYWFNDKKKTMYCIGIIAGMAVLTKWLTGLIVFLPWFLLIVQKGITAQRVKHIITAFIITLLIVLPWQLYCYYQFPSEYVHEIQLNQLHFSSVVEGHGGDSWYYLKNLRHQYLKIQFPAVFIVWLGLLLFFLIKEKDNSRRIFVSIPILAVFLFFSIAQTKMPLFTFMVFFLLYYLLAFFISELRKSIQQRFSPIITRIILGLVLLFVSFHNLRLQEFRNIHFPKTSVEHQYYFNQNKQQYDQIMEIEQLAFSEKSSIFFNTPKHLHPSYTFFTGVPSFDFIPDEPVIYNLITEGYQPIILFEQEAFNKEEMSQQYTILHKLSNGSLLTTPVIRE</sequence>
<dbReference type="PANTHER" id="PTHR33908:SF11">
    <property type="entry name" value="MEMBRANE PROTEIN"/>
    <property type="match status" value="1"/>
</dbReference>
<evidence type="ECO:0000256" key="7">
    <source>
        <dbReference type="ARBA" id="ARBA00023136"/>
    </source>
</evidence>